<evidence type="ECO:0000256" key="1">
    <source>
        <dbReference type="SAM" id="SignalP"/>
    </source>
</evidence>
<protein>
    <submittedName>
        <fullName evidence="2">Uncharacterized protein</fullName>
    </submittedName>
</protein>
<sequence length="135" mass="14926">MYFPRSLLAYAILLSFSSDVDAAVAQHRVASGFVVPSAQEKDGHSGPLSRLQTLFAKRQQPALVWWETASYRILRDGSPEDTQEVCNKLIGPLDPTTVTVDYTPAALYMSFPIQKTLDMKLANNTAPDTIQEPLL</sequence>
<accession>A0A6A6J7D6</accession>
<name>A0A6A6J7D6_WESOR</name>
<dbReference type="AlphaFoldDB" id="A0A6A6J7D6"/>
<reference evidence="2" key="1">
    <citation type="journal article" date="2020" name="Stud. Mycol.">
        <title>101 Dothideomycetes genomes: a test case for predicting lifestyles and emergence of pathogens.</title>
        <authorList>
            <person name="Haridas S."/>
            <person name="Albert R."/>
            <person name="Binder M."/>
            <person name="Bloem J."/>
            <person name="Labutti K."/>
            <person name="Salamov A."/>
            <person name="Andreopoulos B."/>
            <person name="Baker S."/>
            <person name="Barry K."/>
            <person name="Bills G."/>
            <person name="Bluhm B."/>
            <person name="Cannon C."/>
            <person name="Castanera R."/>
            <person name="Culley D."/>
            <person name="Daum C."/>
            <person name="Ezra D."/>
            <person name="Gonzalez J."/>
            <person name="Henrissat B."/>
            <person name="Kuo A."/>
            <person name="Liang C."/>
            <person name="Lipzen A."/>
            <person name="Lutzoni F."/>
            <person name="Magnuson J."/>
            <person name="Mondo S."/>
            <person name="Nolan M."/>
            <person name="Ohm R."/>
            <person name="Pangilinan J."/>
            <person name="Park H.-J."/>
            <person name="Ramirez L."/>
            <person name="Alfaro M."/>
            <person name="Sun H."/>
            <person name="Tritt A."/>
            <person name="Yoshinaga Y."/>
            <person name="Zwiers L.-H."/>
            <person name="Turgeon B."/>
            <person name="Goodwin S."/>
            <person name="Spatafora J."/>
            <person name="Crous P."/>
            <person name="Grigoriev I."/>
        </authorList>
    </citation>
    <scope>NUCLEOTIDE SEQUENCE</scope>
    <source>
        <strain evidence="2">CBS 379.55</strain>
    </source>
</reference>
<proteinExistence type="predicted"/>
<feature type="chain" id="PRO_5025335438" evidence="1">
    <location>
        <begin position="23"/>
        <end position="135"/>
    </location>
</feature>
<keyword evidence="1" id="KW-0732">Signal</keyword>
<keyword evidence="3" id="KW-1185">Reference proteome</keyword>
<evidence type="ECO:0000313" key="3">
    <source>
        <dbReference type="Proteomes" id="UP000800097"/>
    </source>
</evidence>
<gene>
    <name evidence="2" type="ORF">EI97DRAFT_264607</name>
</gene>
<dbReference type="OrthoDB" id="3793279at2759"/>
<dbReference type="Proteomes" id="UP000800097">
    <property type="component" value="Unassembled WGS sequence"/>
</dbReference>
<organism evidence="2 3">
    <name type="scientific">Westerdykella ornata</name>
    <dbReference type="NCBI Taxonomy" id="318751"/>
    <lineage>
        <taxon>Eukaryota</taxon>
        <taxon>Fungi</taxon>
        <taxon>Dikarya</taxon>
        <taxon>Ascomycota</taxon>
        <taxon>Pezizomycotina</taxon>
        <taxon>Dothideomycetes</taxon>
        <taxon>Pleosporomycetidae</taxon>
        <taxon>Pleosporales</taxon>
        <taxon>Sporormiaceae</taxon>
        <taxon>Westerdykella</taxon>
    </lineage>
</organism>
<dbReference type="EMBL" id="ML986538">
    <property type="protein sequence ID" value="KAF2271556.1"/>
    <property type="molecule type" value="Genomic_DNA"/>
</dbReference>
<evidence type="ECO:0000313" key="2">
    <source>
        <dbReference type="EMBL" id="KAF2271556.1"/>
    </source>
</evidence>
<feature type="signal peptide" evidence="1">
    <location>
        <begin position="1"/>
        <end position="22"/>
    </location>
</feature>
<dbReference type="GeneID" id="54547419"/>
<dbReference type="RefSeq" id="XP_033649095.1">
    <property type="nucleotide sequence ID" value="XM_033794244.1"/>
</dbReference>